<comment type="caution">
    <text evidence="7">The sequence shown here is derived from an EMBL/GenBank/DDBJ whole genome shotgun (WGS) entry which is preliminary data.</text>
</comment>
<feature type="domain" description="Solute-binding protein family 5" evidence="6">
    <location>
        <begin position="70"/>
        <end position="439"/>
    </location>
</feature>
<dbReference type="GO" id="GO:1904680">
    <property type="term" value="F:peptide transmembrane transporter activity"/>
    <property type="evidence" value="ECO:0007669"/>
    <property type="project" value="TreeGrafter"/>
</dbReference>
<dbReference type="Proteomes" id="UP000277424">
    <property type="component" value="Unassembled WGS sequence"/>
</dbReference>
<name>A0A420WRA6_9PROT</name>
<gene>
    <name evidence="7" type="ORF">BCL74_1376</name>
</gene>
<keyword evidence="4 5" id="KW-0732">Signal</keyword>
<dbReference type="InterPro" id="IPR000914">
    <property type="entry name" value="SBP_5_dom"/>
</dbReference>
<dbReference type="PIRSF" id="PIRSF002741">
    <property type="entry name" value="MppA"/>
    <property type="match status" value="1"/>
</dbReference>
<keyword evidence="3" id="KW-0813">Transport</keyword>
<sequence length="525" mass="56568">MRPLMYTVAGMFTALSVLVAPVAASAAELKIALSTEPTSIDPHYHNLSPNNALATHIFGALIEQDETQQLKPGLALSWKPINDTTWEFKLRQGVKFHDGSPFTAEDVAFTINRAGNVPDSPSSFGIYTKPIKEVKIVDPHTVHFITEEPYPLMPNDISTIRIVSKKHGEGATTADYNSGKAAIGAGPYKLVSFTPGQSIVLEANPNYWGDKPTFDKVTFRPITNAASRVAALLSGDVDLVDGVPTADIAQLKSNANVAISQAVSNRVIYLHIDSDRDVTPHATGKDGKEIKNPFKDVNVRRAISMAINRQAIVDRVMEGVAIPAGQLLPKGFFGVSPNIAVPTYNPQGAKKLLADAGYPDGFKLTIHGPNDRYINDAQIVQAVAQMLSRIGIEAAVDTMPRSTFFSRASKLEFSLLLVGWGSGTGEASSPLKSLLATYDKAAGMGPSNRGRYSNKEFDETLAQALVTVDDAAREKLLQKATEIAMSDVGLIPLHYEVSTWATKKGLTYVGRSDQGTLATYVKMGN</sequence>
<evidence type="ECO:0000256" key="5">
    <source>
        <dbReference type="SAM" id="SignalP"/>
    </source>
</evidence>
<evidence type="ECO:0000259" key="6">
    <source>
        <dbReference type="Pfam" id="PF00496"/>
    </source>
</evidence>
<dbReference type="GO" id="GO:0030288">
    <property type="term" value="C:outer membrane-bounded periplasmic space"/>
    <property type="evidence" value="ECO:0007669"/>
    <property type="project" value="UniProtKB-ARBA"/>
</dbReference>
<dbReference type="Pfam" id="PF00496">
    <property type="entry name" value="SBP_bac_5"/>
    <property type="match status" value="1"/>
</dbReference>
<proteinExistence type="inferred from homology"/>
<dbReference type="GO" id="GO:0043190">
    <property type="term" value="C:ATP-binding cassette (ABC) transporter complex"/>
    <property type="evidence" value="ECO:0007669"/>
    <property type="project" value="InterPro"/>
</dbReference>
<feature type="signal peptide" evidence="5">
    <location>
        <begin position="1"/>
        <end position="26"/>
    </location>
</feature>
<evidence type="ECO:0000313" key="7">
    <source>
        <dbReference type="EMBL" id="RKQ73587.1"/>
    </source>
</evidence>
<dbReference type="EMBL" id="RBIG01000001">
    <property type="protein sequence ID" value="RKQ73587.1"/>
    <property type="molecule type" value="Genomic_DNA"/>
</dbReference>
<dbReference type="InterPro" id="IPR039424">
    <property type="entry name" value="SBP_5"/>
</dbReference>
<dbReference type="SUPFAM" id="SSF53850">
    <property type="entry name" value="Periplasmic binding protein-like II"/>
    <property type="match status" value="1"/>
</dbReference>
<dbReference type="Gene3D" id="3.40.190.10">
    <property type="entry name" value="Periplasmic binding protein-like II"/>
    <property type="match status" value="1"/>
</dbReference>
<evidence type="ECO:0000256" key="1">
    <source>
        <dbReference type="ARBA" id="ARBA00004418"/>
    </source>
</evidence>
<dbReference type="RefSeq" id="WP_244922231.1">
    <property type="nucleotide sequence ID" value="NZ_RBIG01000001.1"/>
</dbReference>
<comment type="subcellular location">
    <subcellularLocation>
        <location evidence="1">Periplasm</location>
    </subcellularLocation>
</comment>
<dbReference type="Gene3D" id="3.90.76.10">
    <property type="entry name" value="Dipeptide-binding Protein, Domain 1"/>
    <property type="match status" value="1"/>
</dbReference>
<dbReference type="AlphaFoldDB" id="A0A420WRA6"/>
<organism evidence="7 8">
    <name type="scientific">Oceanibaculum indicum</name>
    <dbReference type="NCBI Taxonomy" id="526216"/>
    <lineage>
        <taxon>Bacteria</taxon>
        <taxon>Pseudomonadati</taxon>
        <taxon>Pseudomonadota</taxon>
        <taxon>Alphaproteobacteria</taxon>
        <taxon>Rhodospirillales</taxon>
        <taxon>Oceanibaculaceae</taxon>
        <taxon>Oceanibaculum</taxon>
    </lineage>
</organism>
<dbReference type="PANTHER" id="PTHR30290:SF9">
    <property type="entry name" value="OLIGOPEPTIDE-BINDING PROTEIN APPA"/>
    <property type="match status" value="1"/>
</dbReference>
<evidence type="ECO:0000313" key="8">
    <source>
        <dbReference type="Proteomes" id="UP000277424"/>
    </source>
</evidence>
<feature type="chain" id="PRO_5019267632" evidence="5">
    <location>
        <begin position="27"/>
        <end position="525"/>
    </location>
</feature>
<dbReference type="InterPro" id="IPR030678">
    <property type="entry name" value="Peptide/Ni-bd"/>
</dbReference>
<dbReference type="GO" id="GO:0015833">
    <property type="term" value="P:peptide transport"/>
    <property type="evidence" value="ECO:0007669"/>
    <property type="project" value="TreeGrafter"/>
</dbReference>
<reference evidence="7 8" key="1">
    <citation type="submission" date="2018-10" db="EMBL/GenBank/DDBJ databases">
        <title>Comparative analysis of microorganisms from saline springs in Andes Mountain Range, Colombia.</title>
        <authorList>
            <person name="Rubin E."/>
        </authorList>
    </citation>
    <scope>NUCLEOTIDE SEQUENCE [LARGE SCALE GENOMIC DNA]</scope>
    <source>
        <strain evidence="7 8">USBA 36</strain>
    </source>
</reference>
<evidence type="ECO:0000256" key="2">
    <source>
        <dbReference type="ARBA" id="ARBA00005695"/>
    </source>
</evidence>
<comment type="similarity">
    <text evidence="2">Belongs to the bacterial solute-binding protein 5 family.</text>
</comment>
<dbReference type="PANTHER" id="PTHR30290">
    <property type="entry name" value="PERIPLASMIC BINDING COMPONENT OF ABC TRANSPORTER"/>
    <property type="match status" value="1"/>
</dbReference>
<evidence type="ECO:0000256" key="3">
    <source>
        <dbReference type="ARBA" id="ARBA00022448"/>
    </source>
</evidence>
<dbReference type="CDD" id="cd08498">
    <property type="entry name" value="PBP2_NikA_DppA_OppA_like_2"/>
    <property type="match status" value="1"/>
</dbReference>
<protein>
    <submittedName>
        <fullName evidence="7">Peptide/nickel transport system substrate-binding protein</fullName>
    </submittedName>
</protein>
<dbReference type="Gene3D" id="3.10.105.10">
    <property type="entry name" value="Dipeptide-binding Protein, Domain 3"/>
    <property type="match status" value="1"/>
</dbReference>
<evidence type="ECO:0000256" key="4">
    <source>
        <dbReference type="ARBA" id="ARBA00022729"/>
    </source>
</evidence>
<accession>A0A420WRA6</accession>